<dbReference type="Pfam" id="PF03572">
    <property type="entry name" value="Peptidase_S41"/>
    <property type="match status" value="1"/>
</dbReference>
<dbReference type="Proteomes" id="UP000188243">
    <property type="component" value="Chromosome"/>
</dbReference>
<dbReference type="GO" id="GO:0006508">
    <property type="term" value="P:proteolysis"/>
    <property type="evidence" value="ECO:0007669"/>
    <property type="project" value="InterPro"/>
</dbReference>
<dbReference type="PANTHER" id="PTHR32060">
    <property type="entry name" value="TAIL-SPECIFIC PROTEASE"/>
    <property type="match status" value="1"/>
</dbReference>
<dbReference type="InterPro" id="IPR005151">
    <property type="entry name" value="Tail-specific_protease"/>
</dbReference>
<proteinExistence type="predicted"/>
<accession>A0A1Q2GY44</accession>
<dbReference type="Gene3D" id="3.90.226.10">
    <property type="entry name" value="2-enoyl-CoA Hydratase, Chain A, domain 1"/>
    <property type="match status" value="1"/>
</dbReference>
<dbReference type="SUPFAM" id="SSF52096">
    <property type="entry name" value="ClpP/crotonase"/>
    <property type="match status" value="1"/>
</dbReference>
<reference evidence="2 3" key="1">
    <citation type="submission" date="2017-02" db="EMBL/GenBank/DDBJ databases">
        <title>Complete genome sequence of the cold-active Pseudoalteromonas aliena strain EH1 isolated from Arctic seawater.</title>
        <authorList>
            <person name="Kim E."/>
            <person name="Heo E."/>
            <person name="Kim H."/>
            <person name="Kim D."/>
        </authorList>
    </citation>
    <scope>NUCLEOTIDE SEQUENCE [LARGE SCALE GENOMIC DNA]</scope>
    <source>
        <strain evidence="2 3">EH1</strain>
    </source>
</reference>
<dbReference type="EMBL" id="CP019628">
    <property type="protein sequence ID" value="AQQ00040.1"/>
    <property type="molecule type" value="Genomic_DNA"/>
</dbReference>
<dbReference type="InterPro" id="IPR036034">
    <property type="entry name" value="PDZ_sf"/>
</dbReference>
<dbReference type="GO" id="GO:0008236">
    <property type="term" value="F:serine-type peptidase activity"/>
    <property type="evidence" value="ECO:0007669"/>
    <property type="project" value="InterPro"/>
</dbReference>
<evidence type="ECO:0000313" key="2">
    <source>
        <dbReference type="EMBL" id="AQQ00040.1"/>
    </source>
</evidence>
<evidence type="ECO:0000259" key="1">
    <source>
        <dbReference type="Pfam" id="PF03572"/>
    </source>
</evidence>
<name>A0A1Q2GY44_9GAMM</name>
<dbReference type="KEGG" id="paln:B0W48_09715"/>
<dbReference type="STRING" id="247523.B0W48_09715"/>
<feature type="domain" description="Tail specific protease" evidence="1">
    <location>
        <begin position="252"/>
        <end position="445"/>
    </location>
</feature>
<dbReference type="AlphaFoldDB" id="A0A1Q2GY44"/>
<dbReference type="InterPro" id="IPR029045">
    <property type="entry name" value="ClpP/crotonase-like_dom_sf"/>
</dbReference>
<dbReference type="RefSeq" id="WP_077536756.1">
    <property type="nucleotide sequence ID" value="NZ_CANLYY010000028.1"/>
</dbReference>
<organism evidence="2 3">
    <name type="scientific">Pseudoalteromonas aliena</name>
    <dbReference type="NCBI Taxonomy" id="247523"/>
    <lineage>
        <taxon>Bacteria</taxon>
        <taxon>Pseudomonadati</taxon>
        <taxon>Pseudomonadota</taxon>
        <taxon>Gammaproteobacteria</taxon>
        <taxon>Alteromonadales</taxon>
        <taxon>Pseudoalteromonadaceae</taxon>
        <taxon>Pseudoalteromonas</taxon>
    </lineage>
</organism>
<gene>
    <name evidence="2" type="ORF">B0W48_09715</name>
</gene>
<dbReference type="Gene3D" id="2.30.42.10">
    <property type="match status" value="1"/>
</dbReference>
<dbReference type="PANTHER" id="PTHR32060:SF22">
    <property type="entry name" value="CARBOXYL-TERMINAL-PROCESSING PEPTIDASE 3, CHLOROPLASTIC"/>
    <property type="match status" value="1"/>
</dbReference>
<protein>
    <submittedName>
        <fullName evidence="2">Peptidase S41</fullName>
    </submittedName>
</protein>
<evidence type="ECO:0000313" key="3">
    <source>
        <dbReference type="Proteomes" id="UP000188243"/>
    </source>
</evidence>
<dbReference type="GO" id="GO:0004175">
    <property type="term" value="F:endopeptidase activity"/>
    <property type="evidence" value="ECO:0007669"/>
    <property type="project" value="TreeGrafter"/>
</dbReference>
<sequence>MKNILLAFSIIILSTFSNVQLSSEKGITQTQAKHPPAGDLIAVEDLQKDLIDLNIRLNSIHPEPRFTMDLAEVQLQIDKLSTGISAPMTQLESWKYLSQLNPYFQDGHMMIAYPNANKHMKAHIDNGGRIFPVKVQIDESYRLHVTDTKNVESGIKVGDEIVSINGVAVSEVVKAILSRMHGDTEGFRRAVASDRFAKMYWMLYGDKGYYQIAVINNNKKIFYSIVGSNKSSVGQTLELGDIVQRKILDNGIGYLRIDSFYYAPEHETAFFQFMKESWQEFHNAKVQDVIIDVRKNLGGTDHYWQQGIAPYVASEPFLFLSKFKIRITERNLRLGPIKGDLGSIVEAPFDQLVPVNGHDNLRIPGKAYLLMGPLSYSSTILFLTAFQDSEQAVIAGQSDGARSCTTGRIDISNFSGSKLELVLPTLIFTRPSGKDLCHQPIKPDLFIADDPSNPAVAVTKLAKLIVAKR</sequence>